<evidence type="ECO:0000313" key="1">
    <source>
        <dbReference type="EMBL" id="CAE7033880.1"/>
    </source>
</evidence>
<dbReference type="EMBL" id="CAJNDS010000247">
    <property type="protein sequence ID" value="CAE7033880.1"/>
    <property type="molecule type" value="Genomic_DNA"/>
</dbReference>
<keyword evidence="2" id="KW-1185">Reference proteome</keyword>
<organism evidence="1 2">
    <name type="scientific">Symbiodinium natans</name>
    <dbReference type="NCBI Taxonomy" id="878477"/>
    <lineage>
        <taxon>Eukaryota</taxon>
        <taxon>Sar</taxon>
        <taxon>Alveolata</taxon>
        <taxon>Dinophyceae</taxon>
        <taxon>Suessiales</taxon>
        <taxon>Symbiodiniaceae</taxon>
        <taxon>Symbiodinium</taxon>
    </lineage>
</organism>
<comment type="caution">
    <text evidence="1">The sequence shown here is derived from an EMBL/GenBank/DDBJ whole genome shotgun (WGS) entry which is preliminary data.</text>
</comment>
<dbReference type="AlphaFoldDB" id="A0A812IFL8"/>
<proteinExistence type="predicted"/>
<reference evidence="1" key="1">
    <citation type="submission" date="2021-02" db="EMBL/GenBank/DDBJ databases">
        <authorList>
            <person name="Dougan E. K."/>
            <person name="Rhodes N."/>
            <person name="Thang M."/>
            <person name="Chan C."/>
        </authorList>
    </citation>
    <scope>NUCLEOTIDE SEQUENCE</scope>
</reference>
<name>A0A812IFL8_9DINO</name>
<protein>
    <submittedName>
        <fullName evidence="1">Uncharacterized protein</fullName>
    </submittedName>
</protein>
<accession>A0A812IFL8</accession>
<evidence type="ECO:0000313" key="2">
    <source>
        <dbReference type="Proteomes" id="UP000604046"/>
    </source>
</evidence>
<gene>
    <name evidence="1" type="ORF">SNAT2548_LOCUS4079</name>
</gene>
<dbReference type="Proteomes" id="UP000604046">
    <property type="component" value="Unassembled WGS sequence"/>
</dbReference>
<sequence length="58" mass="6791">MKEKKLEYERELTMLEVAGLSEVEEAITALEVTVSYHDLRRALLVNVYRRELCCDDSE</sequence>